<accession>A0A948S1S9</accession>
<proteinExistence type="predicted"/>
<reference evidence="1" key="1">
    <citation type="submission" date="2021-05" db="EMBL/GenBank/DDBJ databases">
        <title>Energy efficiency and biological interactions define the core microbiome of deep oligotrophic groundwater.</title>
        <authorList>
            <person name="Mehrshad M."/>
            <person name="Lopez-Fernandez M."/>
            <person name="Bell E."/>
            <person name="Bernier-Latmani R."/>
            <person name="Bertilsson S."/>
            <person name="Dopson M."/>
        </authorList>
    </citation>
    <scope>NUCLEOTIDE SEQUENCE</scope>
    <source>
        <strain evidence="1">Modern_marine.mb.64</strain>
    </source>
</reference>
<comment type="caution">
    <text evidence="1">The sequence shown here is derived from an EMBL/GenBank/DDBJ whole genome shotgun (WGS) entry which is preliminary data.</text>
</comment>
<protein>
    <submittedName>
        <fullName evidence="1">Uncharacterized protein</fullName>
    </submittedName>
</protein>
<organism evidence="1 2">
    <name type="scientific">Eiseniibacteriota bacterium</name>
    <dbReference type="NCBI Taxonomy" id="2212470"/>
    <lineage>
        <taxon>Bacteria</taxon>
        <taxon>Candidatus Eiseniibacteriota</taxon>
    </lineage>
</organism>
<evidence type="ECO:0000313" key="2">
    <source>
        <dbReference type="Proteomes" id="UP000777784"/>
    </source>
</evidence>
<name>A0A948S1S9_UNCEI</name>
<dbReference type="EMBL" id="JAHJDP010000087">
    <property type="protein sequence ID" value="MBU2692269.1"/>
    <property type="molecule type" value="Genomic_DNA"/>
</dbReference>
<gene>
    <name evidence="1" type="ORF">KJ970_15205</name>
</gene>
<sequence length="48" mass="5471">MEEYIGINVHARSSTSWALNASGNQLRRDLVEINREALIGCLKWRGEI</sequence>
<evidence type="ECO:0000313" key="1">
    <source>
        <dbReference type="EMBL" id="MBU2692269.1"/>
    </source>
</evidence>
<dbReference type="Proteomes" id="UP000777784">
    <property type="component" value="Unassembled WGS sequence"/>
</dbReference>
<dbReference type="AlphaFoldDB" id="A0A948S1S9"/>